<dbReference type="Pfam" id="PF26593">
    <property type="entry name" value="TraC-like"/>
    <property type="match status" value="1"/>
</dbReference>
<reference evidence="2 3" key="1">
    <citation type="journal article" date="2015" name="Nature">
        <title>rRNA introns, odd ribosomes, and small enigmatic genomes across a large radiation of phyla.</title>
        <authorList>
            <person name="Brown C.T."/>
            <person name="Hug L.A."/>
            <person name="Thomas B.C."/>
            <person name="Sharon I."/>
            <person name="Castelle C.J."/>
            <person name="Singh A."/>
            <person name="Wilkins M.J."/>
            <person name="Williams K.H."/>
            <person name="Banfield J.F."/>
        </authorList>
    </citation>
    <scope>NUCLEOTIDE SEQUENCE [LARGE SCALE GENOMIC DNA]</scope>
</reference>
<evidence type="ECO:0000313" key="2">
    <source>
        <dbReference type="EMBL" id="KKW35114.1"/>
    </source>
</evidence>
<gene>
    <name evidence="2" type="ORF">UY83_C0018G0009</name>
</gene>
<protein>
    <recommendedName>
        <fullName evidence="1">TraC-like domain-containing protein</fullName>
    </recommendedName>
</protein>
<evidence type="ECO:0000313" key="3">
    <source>
        <dbReference type="Proteomes" id="UP000034740"/>
    </source>
</evidence>
<proteinExistence type="predicted"/>
<dbReference type="AlphaFoldDB" id="A0A0G2AQV0"/>
<organism evidence="2 3">
    <name type="scientific">Candidatus Adlerbacteria bacterium GW2011_GWA1_54_10</name>
    <dbReference type="NCBI Taxonomy" id="1618605"/>
    <lineage>
        <taxon>Bacteria</taxon>
        <taxon>Candidatus Adleribacteriota</taxon>
    </lineage>
</organism>
<dbReference type="Proteomes" id="UP000034740">
    <property type="component" value="Unassembled WGS sequence"/>
</dbReference>
<evidence type="ECO:0000259" key="1">
    <source>
        <dbReference type="Pfam" id="PF26593"/>
    </source>
</evidence>
<sequence>MATLAISATQKFVPIKEIRNGIIVLKDGGYRGILICSSVNFGLKSADEQHAITLGFQNFLNTLDFSIQIVVNSRKMDLRPYLALLEEKAPEQKTELMRIQLHEYIEFVRSFADQANIMTKSFYIVVPYASHVSAASAVGFLQHLPGLPAQASTTAGGNASAKDAAAKASFEEGRAQLEQRLSLVAGGLAGTGVRAATLGTEEVIELLYRSFNPGELENPIRLDN</sequence>
<dbReference type="InterPro" id="IPR058596">
    <property type="entry name" value="TraC-like_dom"/>
</dbReference>
<accession>A0A0G2AQV0</accession>
<dbReference type="EMBL" id="LCRO01000018">
    <property type="protein sequence ID" value="KKW35114.1"/>
    <property type="molecule type" value="Genomic_DNA"/>
</dbReference>
<feature type="domain" description="TraC-like" evidence="1">
    <location>
        <begin position="21"/>
        <end position="211"/>
    </location>
</feature>
<comment type="caution">
    <text evidence="2">The sequence shown here is derived from an EMBL/GenBank/DDBJ whole genome shotgun (WGS) entry which is preliminary data.</text>
</comment>
<name>A0A0G2AQV0_9BACT</name>